<feature type="transmembrane region" description="Helical" evidence="1">
    <location>
        <begin position="78"/>
        <end position="95"/>
    </location>
</feature>
<evidence type="ECO:0000256" key="1">
    <source>
        <dbReference type="SAM" id="Phobius"/>
    </source>
</evidence>
<name>A0ABP7DDH6_9ACTN</name>
<comment type="caution">
    <text evidence="2">The sequence shown here is derived from an EMBL/GenBank/DDBJ whole genome shotgun (WGS) entry which is preliminary data.</text>
</comment>
<accession>A0ABP7DDH6</accession>
<sequence length="155" mass="16340">MTWLLLPLALAGGGLAAGGLMIASLGGAPLLERLPREQYVPVHQFLVTRFDPFMPICMVTATVCDVLLLFTAPEATRIPLAVALAALLGAIYVSLGKNVPINRYVAGLDPQALPEDWAAADPRVRWRNWNLLRTAFAVTALAGNAVAAAVVLGGV</sequence>
<protein>
    <recommendedName>
        <fullName evidence="4">DUF1772 domain-containing protein</fullName>
    </recommendedName>
</protein>
<keyword evidence="1" id="KW-1133">Transmembrane helix</keyword>
<dbReference type="InterPro" id="IPR013901">
    <property type="entry name" value="Anthrone_oxy"/>
</dbReference>
<dbReference type="EMBL" id="BAAAZP010000170">
    <property type="protein sequence ID" value="GAA3703018.1"/>
    <property type="molecule type" value="Genomic_DNA"/>
</dbReference>
<dbReference type="RefSeq" id="WP_344890931.1">
    <property type="nucleotide sequence ID" value="NZ_BAAAZP010000170.1"/>
</dbReference>
<evidence type="ECO:0008006" key="4">
    <source>
        <dbReference type="Google" id="ProtNLM"/>
    </source>
</evidence>
<reference evidence="3" key="1">
    <citation type="journal article" date="2019" name="Int. J. Syst. Evol. Microbiol.">
        <title>The Global Catalogue of Microorganisms (GCM) 10K type strain sequencing project: providing services to taxonomists for standard genome sequencing and annotation.</title>
        <authorList>
            <consortium name="The Broad Institute Genomics Platform"/>
            <consortium name="The Broad Institute Genome Sequencing Center for Infectious Disease"/>
            <person name="Wu L."/>
            <person name="Ma J."/>
        </authorList>
    </citation>
    <scope>NUCLEOTIDE SEQUENCE [LARGE SCALE GENOMIC DNA]</scope>
    <source>
        <strain evidence="3">JCM 16904</strain>
    </source>
</reference>
<feature type="transmembrane region" description="Helical" evidence="1">
    <location>
        <begin position="131"/>
        <end position="152"/>
    </location>
</feature>
<evidence type="ECO:0000313" key="2">
    <source>
        <dbReference type="EMBL" id="GAA3703018.1"/>
    </source>
</evidence>
<organism evidence="2 3">
    <name type="scientific">Nonomuraea antimicrobica</name>
    <dbReference type="NCBI Taxonomy" id="561173"/>
    <lineage>
        <taxon>Bacteria</taxon>
        <taxon>Bacillati</taxon>
        <taxon>Actinomycetota</taxon>
        <taxon>Actinomycetes</taxon>
        <taxon>Streptosporangiales</taxon>
        <taxon>Streptosporangiaceae</taxon>
        <taxon>Nonomuraea</taxon>
    </lineage>
</organism>
<dbReference type="Pfam" id="PF08592">
    <property type="entry name" value="Anthrone_oxy"/>
    <property type="match status" value="1"/>
</dbReference>
<keyword evidence="1" id="KW-0812">Transmembrane</keyword>
<keyword evidence="1" id="KW-0472">Membrane</keyword>
<feature type="transmembrane region" description="Helical" evidence="1">
    <location>
        <begin position="53"/>
        <end position="71"/>
    </location>
</feature>
<evidence type="ECO:0000313" key="3">
    <source>
        <dbReference type="Proteomes" id="UP001500902"/>
    </source>
</evidence>
<dbReference type="Proteomes" id="UP001500902">
    <property type="component" value="Unassembled WGS sequence"/>
</dbReference>
<gene>
    <name evidence="2" type="ORF">GCM10022224_081010</name>
</gene>
<proteinExistence type="predicted"/>
<keyword evidence="3" id="KW-1185">Reference proteome</keyword>